<dbReference type="EMBL" id="OOIL02000670">
    <property type="protein sequence ID" value="VFQ68255.1"/>
    <property type="molecule type" value="Genomic_DNA"/>
</dbReference>
<dbReference type="Gene3D" id="3.40.50.300">
    <property type="entry name" value="P-loop containing nucleotide triphosphate hydrolases"/>
    <property type="match status" value="2"/>
</dbReference>
<dbReference type="InterPro" id="IPR003959">
    <property type="entry name" value="ATPase_AAA_core"/>
</dbReference>
<dbReference type="InterPro" id="IPR003960">
    <property type="entry name" value="ATPase_AAA_CS"/>
</dbReference>
<dbReference type="AlphaFoldDB" id="A0A484KUS7"/>
<dbReference type="InterPro" id="IPR050168">
    <property type="entry name" value="AAA_ATPase_domain"/>
</dbReference>
<protein>
    <recommendedName>
        <fullName evidence="6">AAA+ ATPase domain-containing protein</fullName>
    </recommendedName>
</protein>
<feature type="domain" description="AAA+ ATPase" evidence="6">
    <location>
        <begin position="81"/>
        <end position="220"/>
    </location>
</feature>
<evidence type="ECO:0000313" key="8">
    <source>
        <dbReference type="Proteomes" id="UP000595140"/>
    </source>
</evidence>
<evidence type="ECO:0000256" key="1">
    <source>
        <dbReference type="ARBA" id="ARBA00004474"/>
    </source>
</evidence>
<dbReference type="Proteomes" id="UP000595140">
    <property type="component" value="Unassembled WGS sequence"/>
</dbReference>
<keyword evidence="3 5" id="KW-0547">Nucleotide-binding</keyword>
<evidence type="ECO:0000256" key="3">
    <source>
        <dbReference type="ARBA" id="ARBA00022741"/>
    </source>
</evidence>
<organism evidence="7 8">
    <name type="scientific">Cuscuta campestris</name>
    <dbReference type="NCBI Taxonomy" id="132261"/>
    <lineage>
        <taxon>Eukaryota</taxon>
        <taxon>Viridiplantae</taxon>
        <taxon>Streptophyta</taxon>
        <taxon>Embryophyta</taxon>
        <taxon>Tracheophyta</taxon>
        <taxon>Spermatophyta</taxon>
        <taxon>Magnoliopsida</taxon>
        <taxon>eudicotyledons</taxon>
        <taxon>Gunneridae</taxon>
        <taxon>Pentapetalae</taxon>
        <taxon>asterids</taxon>
        <taxon>lamiids</taxon>
        <taxon>Solanales</taxon>
        <taxon>Convolvulaceae</taxon>
        <taxon>Cuscuteae</taxon>
        <taxon>Cuscuta</taxon>
        <taxon>Cuscuta subgen. Grammica</taxon>
        <taxon>Cuscuta sect. Cleistogrammica</taxon>
    </lineage>
</organism>
<accession>A0A484KUS7</accession>
<evidence type="ECO:0000313" key="7">
    <source>
        <dbReference type="EMBL" id="VFQ68255.1"/>
    </source>
</evidence>
<keyword evidence="8" id="KW-1185">Reference proteome</keyword>
<dbReference type="InterPro" id="IPR027417">
    <property type="entry name" value="P-loop_NTPase"/>
</dbReference>
<dbReference type="GO" id="GO:0009536">
    <property type="term" value="C:plastid"/>
    <property type="evidence" value="ECO:0007669"/>
    <property type="project" value="UniProtKB-SubCell"/>
</dbReference>
<name>A0A484KUS7_9ASTE</name>
<dbReference type="InterPro" id="IPR003593">
    <property type="entry name" value="AAA+_ATPase"/>
</dbReference>
<dbReference type="FunFam" id="1.10.8.60:FF:000038">
    <property type="entry name" value="spermatogenesis-associated protein 5-like protein 1"/>
    <property type="match status" value="1"/>
</dbReference>
<dbReference type="FunFam" id="3.40.50.300:FF:001107">
    <property type="entry name" value="Cell division control protein 48-B-like protein"/>
    <property type="match status" value="1"/>
</dbReference>
<evidence type="ECO:0000256" key="4">
    <source>
        <dbReference type="ARBA" id="ARBA00022840"/>
    </source>
</evidence>
<dbReference type="Pfam" id="PF17862">
    <property type="entry name" value="AAA_lid_3"/>
    <property type="match status" value="1"/>
</dbReference>
<comment type="similarity">
    <text evidence="2 5">Belongs to the AAA ATPase family.</text>
</comment>
<dbReference type="PANTHER" id="PTHR23077">
    <property type="entry name" value="AAA-FAMILY ATPASE"/>
    <property type="match status" value="1"/>
</dbReference>
<evidence type="ECO:0000259" key="6">
    <source>
        <dbReference type="SMART" id="SM00382"/>
    </source>
</evidence>
<dbReference type="InterPro" id="IPR041569">
    <property type="entry name" value="AAA_lid_3"/>
</dbReference>
<evidence type="ECO:0000256" key="5">
    <source>
        <dbReference type="RuleBase" id="RU003651"/>
    </source>
</evidence>
<proteinExistence type="inferred from homology"/>
<evidence type="ECO:0000256" key="2">
    <source>
        <dbReference type="ARBA" id="ARBA00006914"/>
    </source>
</evidence>
<dbReference type="GO" id="GO:0005524">
    <property type="term" value="F:ATP binding"/>
    <property type="evidence" value="ECO:0007669"/>
    <property type="project" value="UniProtKB-KW"/>
</dbReference>
<dbReference type="PROSITE" id="PS00674">
    <property type="entry name" value="AAA"/>
    <property type="match status" value="2"/>
</dbReference>
<sequence length="310" mass="34080">MLMDSNKSFSASGVHVVVVAATNRVDSIDPALRRSGRFDAEIEVTTPNEDERFHILNKKLQQAVEWPLRHSEAFARLGVSPLCGILLHGPPGCSKTTLVKAAAHAAQASFFSLSGAELYSMYVGEGEALLRNTFRRARLAAPSIIFFDEADVVAAKRGGSSSRSSVVGERLLSTLLTEMDGLEQIKGILVLAATNRPEAIDAALMRPGRFDLVLYVPPPDLEARYEILRVHTRGMKLDADVDLRRVAESTELFTGAELEGLCREAGIVALREDISARVVCDRHFQTVLQSLTPALTWEVIQWYSSFTKKK</sequence>
<dbReference type="SMART" id="SM00382">
    <property type="entry name" value="AAA"/>
    <property type="match status" value="1"/>
</dbReference>
<dbReference type="Pfam" id="PF00004">
    <property type="entry name" value="AAA"/>
    <property type="match status" value="2"/>
</dbReference>
<gene>
    <name evidence="7" type="ORF">CCAM_LOCUS10031</name>
</gene>
<dbReference type="PANTHER" id="PTHR23077:SF117">
    <property type="entry name" value="AAA+ ATPASE DOMAIN-CONTAINING PROTEIN"/>
    <property type="match status" value="1"/>
</dbReference>
<reference evidence="7 8" key="1">
    <citation type="submission" date="2018-04" db="EMBL/GenBank/DDBJ databases">
        <authorList>
            <person name="Vogel A."/>
        </authorList>
    </citation>
    <scope>NUCLEOTIDE SEQUENCE [LARGE SCALE GENOMIC DNA]</scope>
</reference>
<dbReference type="OrthoDB" id="1287839at2759"/>
<keyword evidence="4 5" id="KW-0067">ATP-binding</keyword>
<comment type="subcellular location">
    <subcellularLocation>
        <location evidence="1">Plastid</location>
    </subcellularLocation>
</comment>
<dbReference type="GO" id="GO:0016887">
    <property type="term" value="F:ATP hydrolysis activity"/>
    <property type="evidence" value="ECO:0007669"/>
    <property type="project" value="InterPro"/>
</dbReference>
<dbReference type="Gene3D" id="1.10.8.60">
    <property type="match status" value="2"/>
</dbReference>
<dbReference type="SUPFAM" id="SSF52540">
    <property type="entry name" value="P-loop containing nucleoside triphosphate hydrolases"/>
    <property type="match status" value="2"/>
</dbReference>